<dbReference type="Proteomes" id="UP000008530">
    <property type="component" value="Segment"/>
</dbReference>
<evidence type="ECO:0000313" key="1">
    <source>
        <dbReference type="EMBL" id="ADP02524.1"/>
    </source>
</evidence>
<gene>
    <name evidence="1" type="primary">129</name>
</gene>
<proteinExistence type="predicted"/>
<dbReference type="KEGG" id="vg:11258109"/>
<dbReference type="GeneID" id="11258109"/>
<dbReference type="EMBL" id="GU070616">
    <property type="protein sequence ID" value="ADP02524.1"/>
    <property type="molecule type" value="Genomic_DNA"/>
</dbReference>
<dbReference type="RefSeq" id="YP_004893935.1">
    <property type="nucleotide sequence ID" value="NC_016071.1"/>
</dbReference>
<organism evidence="1 2">
    <name type="scientific">Salmonella phage PVPSE1</name>
    <dbReference type="NCBI Taxonomy" id="889338"/>
    <lineage>
        <taxon>Viruses</taxon>
        <taxon>Duplodnaviria</taxon>
        <taxon>Heunggongvirae</taxon>
        <taxon>Uroviricota</taxon>
        <taxon>Caudoviricetes</taxon>
        <taxon>Vequintavirinae</taxon>
        <taxon>Seunavirus</taxon>
        <taxon>Seunavirus PVPSE1</taxon>
    </lineage>
</organism>
<sequence length="61" mass="7140">MSRVISIKVPDSFDNDWLIKQLRDLDMRLEELVESESDEERFNKIGACLDIVNAMQEYAGY</sequence>
<reference evidence="1 2" key="1">
    <citation type="journal article" date="2011" name="J. Virol.">
        <title>Genomic and proteomic characterization of the broad host range Salmonella phage PVP-SE1 - The creation of a new phage genus.</title>
        <authorList>
            <person name="Santos S.B."/>
            <person name="Kropinski A.M."/>
            <person name="Ceyssens P.J."/>
            <person name="Ackermann H.W."/>
            <person name="Villegas A."/>
            <person name="Lavigne R."/>
            <person name="Krylov V.N."/>
            <person name="Carvalho C.M."/>
            <person name="Ferreira E.C."/>
            <person name="Azeredo J."/>
        </authorList>
    </citation>
    <scope>NUCLEOTIDE SEQUENCE [LARGE SCALE GENOMIC DNA]</scope>
    <source>
        <strain evidence="1">PVP-SE1</strain>
    </source>
</reference>
<evidence type="ECO:0000313" key="2">
    <source>
        <dbReference type="Proteomes" id="UP000008530"/>
    </source>
</evidence>
<protein>
    <submittedName>
        <fullName evidence="1">Uncharacterized protein 129</fullName>
    </submittedName>
</protein>
<name>G3BLZ4_9CAUD</name>
<keyword evidence="2" id="KW-1185">Reference proteome</keyword>
<accession>G3BLZ4</accession>